<dbReference type="Proteomes" id="UP001473302">
    <property type="component" value="Unassembled WGS sequence"/>
</dbReference>
<comment type="caution">
    <text evidence="1">The sequence shown here is derived from an EMBL/GenBank/DDBJ whole genome shotgun (WGS) entry which is preliminary data.</text>
</comment>
<organism evidence="1 2">
    <name type="scientific">Mucor flavus</name>
    <dbReference type="NCBI Taxonomy" id="439312"/>
    <lineage>
        <taxon>Eukaryota</taxon>
        <taxon>Fungi</taxon>
        <taxon>Fungi incertae sedis</taxon>
        <taxon>Mucoromycota</taxon>
        <taxon>Mucoromycotina</taxon>
        <taxon>Mucoromycetes</taxon>
        <taxon>Mucorales</taxon>
        <taxon>Mucorineae</taxon>
        <taxon>Mucoraceae</taxon>
        <taxon>Mucor</taxon>
    </lineage>
</organism>
<evidence type="ECO:0000313" key="1">
    <source>
        <dbReference type="EMBL" id="GAA5810219.1"/>
    </source>
</evidence>
<sequence length="180" mass="20192">MSSEAINTKDKEVVRIANMLHTVAPRLYISTIELNVEDTFVHTVFKLIFGIKNSENGHVSCIRHDITIAEVKPTCASSERLPSDLVKLGQQMKVMLDNVVNYRVGSPKVCGILVEGKNCSLYKMDIVRPNPVRIAVDTAKKVERTELIRAKGKRLFKEAIPVSWVYNSICTFSVVKESDN</sequence>
<protein>
    <submittedName>
        <fullName evidence="1">Uncharacterized protein</fullName>
    </submittedName>
</protein>
<reference evidence="1 2" key="1">
    <citation type="submission" date="2024-04" db="EMBL/GenBank/DDBJ databases">
        <title>genome sequences of Mucor flavus KT1a and Helicostylum pulchrum KT1b strains isolated from the surface of a dry-aged beef.</title>
        <authorList>
            <person name="Toyotome T."/>
            <person name="Hosono M."/>
            <person name="Torimaru M."/>
            <person name="Fukuda K."/>
            <person name="Mikami N."/>
        </authorList>
    </citation>
    <scope>NUCLEOTIDE SEQUENCE [LARGE SCALE GENOMIC DNA]</scope>
    <source>
        <strain evidence="1 2">KT1a</strain>
    </source>
</reference>
<keyword evidence="2" id="KW-1185">Reference proteome</keyword>
<proteinExistence type="predicted"/>
<accession>A0ABP9YTM7</accession>
<gene>
    <name evidence="1" type="ORF">MFLAVUS_003638</name>
</gene>
<name>A0ABP9YTM7_9FUNG</name>
<evidence type="ECO:0000313" key="2">
    <source>
        <dbReference type="Proteomes" id="UP001473302"/>
    </source>
</evidence>
<dbReference type="EMBL" id="BAABUK010000006">
    <property type="protein sequence ID" value="GAA5810219.1"/>
    <property type="molecule type" value="Genomic_DNA"/>
</dbReference>